<keyword evidence="3" id="KW-1185">Reference proteome</keyword>
<reference evidence="2 3" key="1">
    <citation type="submission" date="2016-06" db="EMBL/GenBank/DDBJ databases">
        <title>Comparative genomics of the ectomycorrhizal sister species Rhizopogon vinicolor and Rhizopogon vesiculosus (Basidiomycota: Boletales) reveals a divergence of the mating type B locus.</title>
        <authorList>
            <consortium name="DOE Joint Genome Institute"/>
            <person name="Mujic A.B."/>
            <person name="Kuo A."/>
            <person name="Tritt A."/>
            <person name="Lipzen A."/>
            <person name="Chen C."/>
            <person name="Johnson J."/>
            <person name="Sharma A."/>
            <person name="Barry K."/>
            <person name="Grigoriev I.V."/>
            <person name="Spatafora J.W."/>
        </authorList>
    </citation>
    <scope>NUCLEOTIDE SEQUENCE [LARGE SCALE GENOMIC DNA]</scope>
    <source>
        <strain evidence="2 3">AM-OR11-026</strain>
    </source>
</reference>
<dbReference type="Proteomes" id="UP000092154">
    <property type="component" value="Unassembled WGS sequence"/>
</dbReference>
<sequence>MARHFVLFSRTPKSSFLRLFTCITSSLSAVYAFSATIGPNSLPSTVSASSQTSGQRTSDSNTSVVAITISDAIGGVVFLILLITLGIRYKRKAAHSSDVTSSPERQIPHMDSVTATISPASRGMNSIDGQTVSPDTFQHQNLPVGLAPRVSSSWNTLTPDQFVCWQPRSQRPPRFTQSDTTFAPELYRWLRYACKRRKFVCVTCQ</sequence>
<keyword evidence="1" id="KW-1133">Transmembrane helix</keyword>
<evidence type="ECO:0000256" key="1">
    <source>
        <dbReference type="SAM" id="Phobius"/>
    </source>
</evidence>
<dbReference type="InParanoid" id="A0A1B7MFI7"/>
<feature type="transmembrane region" description="Helical" evidence="1">
    <location>
        <begin position="64"/>
        <end position="87"/>
    </location>
</feature>
<protein>
    <submittedName>
        <fullName evidence="2">Uncharacterized protein</fullName>
    </submittedName>
</protein>
<evidence type="ECO:0000313" key="3">
    <source>
        <dbReference type="Proteomes" id="UP000092154"/>
    </source>
</evidence>
<keyword evidence="1" id="KW-0812">Transmembrane</keyword>
<dbReference type="AlphaFoldDB" id="A0A1B7MFI7"/>
<keyword evidence="1" id="KW-0472">Membrane</keyword>
<dbReference type="EMBL" id="KV449444">
    <property type="protein sequence ID" value="OAX31348.1"/>
    <property type="molecule type" value="Genomic_DNA"/>
</dbReference>
<name>A0A1B7MFI7_9AGAM</name>
<evidence type="ECO:0000313" key="2">
    <source>
        <dbReference type="EMBL" id="OAX31348.1"/>
    </source>
</evidence>
<proteinExistence type="predicted"/>
<gene>
    <name evidence="2" type="ORF">K503DRAFT_95578</name>
</gene>
<organism evidence="2 3">
    <name type="scientific">Rhizopogon vinicolor AM-OR11-026</name>
    <dbReference type="NCBI Taxonomy" id="1314800"/>
    <lineage>
        <taxon>Eukaryota</taxon>
        <taxon>Fungi</taxon>
        <taxon>Dikarya</taxon>
        <taxon>Basidiomycota</taxon>
        <taxon>Agaricomycotina</taxon>
        <taxon>Agaricomycetes</taxon>
        <taxon>Agaricomycetidae</taxon>
        <taxon>Boletales</taxon>
        <taxon>Suillineae</taxon>
        <taxon>Rhizopogonaceae</taxon>
        <taxon>Rhizopogon</taxon>
    </lineage>
</organism>
<accession>A0A1B7MFI7</accession>